<feature type="binding site" evidence="15">
    <location>
        <position position="172"/>
    </location>
    <ligand>
        <name>substrate</name>
    </ligand>
</feature>
<feature type="binding site" evidence="15">
    <location>
        <position position="204"/>
    </location>
    <ligand>
        <name>NADP(+)</name>
        <dbReference type="ChEBI" id="CHEBI:58349"/>
    </ligand>
</feature>
<evidence type="ECO:0000313" key="19">
    <source>
        <dbReference type="Proteomes" id="UP000325755"/>
    </source>
</evidence>
<feature type="binding site" evidence="15">
    <location>
        <position position="188"/>
    </location>
    <ligand>
        <name>substrate</name>
    </ligand>
</feature>
<dbReference type="Pfam" id="PF01872">
    <property type="entry name" value="RibD_C"/>
    <property type="match status" value="1"/>
</dbReference>
<dbReference type="EC" id="1.1.1.193" evidence="13"/>
<dbReference type="KEGG" id="mmob:F6R98_12540"/>
<dbReference type="GO" id="GO:0008835">
    <property type="term" value="F:diaminohydroxyphosphoribosylaminopyrimidine deaminase activity"/>
    <property type="evidence" value="ECO:0007669"/>
    <property type="project" value="UniProtKB-EC"/>
</dbReference>
<evidence type="ECO:0000256" key="4">
    <source>
        <dbReference type="ARBA" id="ARBA00005259"/>
    </source>
</evidence>
<keyword evidence="12" id="KW-0511">Multifunctional enzyme</keyword>
<feature type="binding site" evidence="16">
    <location>
        <position position="88"/>
    </location>
    <ligand>
        <name>Zn(2+)</name>
        <dbReference type="ChEBI" id="CHEBI:29105"/>
        <note>catalytic</note>
    </ligand>
</feature>
<protein>
    <recommendedName>
        <fullName evidence="13">Riboflavin biosynthesis protein RibD</fullName>
    </recommendedName>
    <domain>
        <recommendedName>
            <fullName evidence="13">Diaminohydroxyphosphoribosylaminopyrimidine deaminase</fullName>
            <shortName evidence="13">DRAP deaminase</shortName>
            <ecNumber evidence="13">3.5.4.26</ecNumber>
        </recommendedName>
        <alternativeName>
            <fullName evidence="13">Riboflavin-specific deaminase</fullName>
        </alternativeName>
    </domain>
    <domain>
        <recommendedName>
            <fullName evidence="13">5-amino-6-(5-phosphoribosylamino)uracil reductase</fullName>
            <ecNumber evidence="13">1.1.1.193</ecNumber>
        </recommendedName>
        <alternativeName>
            <fullName evidence="13">HTP reductase</fullName>
        </alternativeName>
    </domain>
</protein>
<reference evidence="18 19" key="1">
    <citation type="submission" date="2019-09" db="EMBL/GenBank/DDBJ databases">
        <title>Ecophysiology of the spiral-shaped methanotroph Methylospira mobilis as revealed by the complete genome sequence.</title>
        <authorList>
            <person name="Oshkin I.Y."/>
            <person name="Dedysh S.N."/>
            <person name="Miroshnikov K."/>
            <person name="Danilova O.V."/>
            <person name="Hakobyan A."/>
            <person name="Liesack W."/>
        </authorList>
    </citation>
    <scope>NUCLEOTIDE SEQUENCE [LARGE SCALE GENOMIC DNA]</scope>
    <source>
        <strain evidence="18 19">Shm1</strain>
    </source>
</reference>
<evidence type="ECO:0000256" key="13">
    <source>
        <dbReference type="PIRNR" id="PIRNR006769"/>
    </source>
</evidence>
<keyword evidence="7 13" id="KW-0479">Metal-binding</keyword>
<keyword evidence="10 13" id="KW-0521">NADP</keyword>
<comment type="cofactor">
    <cofactor evidence="13 16">
        <name>Zn(2+)</name>
        <dbReference type="ChEBI" id="CHEBI:29105"/>
    </cofactor>
    <text evidence="13 16">Binds 1 zinc ion.</text>
</comment>
<dbReference type="CDD" id="cd01284">
    <property type="entry name" value="Riboflavin_deaminase-reductase"/>
    <property type="match status" value="1"/>
</dbReference>
<dbReference type="GO" id="GO:0008703">
    <property type="term" value="F:5-amino-6-(5-phosphoribosylamino)uracil reductase activity"/>
    <property type="evidence" value="ECO:0007669"/>
    <property type="project" value="UniProtKB-EC"/>
</dbReference>
<comment type="function">
    <text evidence="1 13">Converts 2,5-diamino-6-(ribosylamino)-4(3h)-pyrimidinone 5'-phosphate into 5-amino-6-(ribosylamino)-2,4(1h,3h)-pyrimidinedione 5'-phosphate.</text>
</comment>
<evidence type="ECO:0000256" key="10">
    <source>
        <dbReference type="ARBA" id="ARBA00022857"/>
    </source>
</evidence>
<keyword evidence="11 13" id="KW-0560">Oxidoreductase</keyword>
<evidence type="ECO:0000313" key="18">
    <source>
        <dbReference type="EMBL" id="QFY43339.1"/>
    </source>
</evidence>
<feature type="binding site" evidence="15">
    <location>
        <begin position="302"/>
        <end position="308"/>
    </location>
    <ligand>
        <name>NADP(+)</name>
        <dbReference type="ChEBI" id="CHEBI:58349"/>
    </ligand>
</feature>
<dbReference type="InterPro" id="IPR016193">
    <property type="entry name" value="Cytidine_deaminase-like"/>
</dbReference>
<evidence type="ECO:0000256" key="15">
    <source>
        <dbReference type="PIRSR" id="PIRSR006769-2"/>
    </source>
</evidence>
<dbReference type="InParanoid" id="A0A5Q0BIE4"/>
<feature type="domain" description="CMP/dCMP-type deaminase" evidence="17">
    <location>
        <begin position="4"/>
        <end position="127"/>
    </location>
</feature>
<evidence type="ECO:0000256" key="12">
    <source>
        <dbReference type="ARBA" id="ARBA00023268"/>
    </source>
</evidence>
<dbReference type="InterPro" id="IPR004794">
    <property type="entry name" value="Eubact_RibD"/>
</dbReference>
<proteinExistence type="inferred from homology"/>
<evidence type="ECO:0000256" key="2">
    <source>
        <dbReference type="ARBA" id="ARBA00004882"/>
    </source>
</evidence>
<dbReference type="GO" id="GO:0050661">
    <property type="term" value="F:NADP binding"/>
    <property type="evidence" value="ECO:0007669"/>
    <property type="project" value="InterPro"/>
</dbReference>
<dbReference type="PANTHER" id="PTHR38011">
    <property type="entry name" value="DIHYDROFOLATE REDUCTASE FAMILY PROTEIN (AFU_ORTHOLOGUE AFUA_8G06820)"/>
    <property type="match status" value="1"/>
</dbReference>
<dbReference type="PIRSF" id="PIRSF006769">
    <property type="entry name" value="RibD"/>
    <property type="match status" value="1"/>
</dbReference>
<dbReference type="Proteomes" id="UP000325755">
    <property type="component" value="Chromosome"/>
</dbReference>
<dbReference type="AlphaFoldDB" id="A0A5Q0BIE4"/>
<dbReference type="OrthoDB" id="9800865at2"/>
<keyword evidence="19" id="KW-1185">Reference proteome</keyword>
<dbReference type="SUPFAM" id="SSF53927">
    <property type="entry name" value="Cytidine deaminase-like"/>
    <property type="match status" value="1"/>
</dbReference>
<dbReference type="Gene3D" id="3.40.430.10">
    <property type="entry name" value="Dihydrofolate Reductase, subunit A"/>
    <property type="match status" value="1"/>
</dbReference>
<keyword evidence="8 13" id="KW-0378">Hydrolase</keyword>
<comment type="pathway">
    <text evidence="2 13">Cofactor biosynthesis; riboflavin biosynthesis; 5-amino-6-(D-ribitylamino)uracil from GTP: step 2/4.</text>
</comment>
<evidence type="ECO:0000259" key="17">
    <source>
        <dbReference type="PROSITE" id="PS51747"/>
    </source>
</evidence>
<feature type="binding site" evidence="15">
    <location>
        <position position="200"/>
    </location>
    <ligand>
        <name>NADP(+)</name>
        <dbReference type="ChEBI" id="CHEBI:58349"/>
    </ligand>
</feature>
<dbReference type="InterPro" id="IPR024072">
    <property type="entry name" value="DHFR-like_dom_sf"/>
</dbReference>
<feature type="binding site" evidence="16">
    <location>
        <position position="79"/>
    </location>
    <ligand>
        <name>Zn(2+)</name>
        <dbReference type="ChEBI" id="CHEBI:29105"/>
        <note>catalytic</note>
    </ligand>
</feature>
<dbReference type="NCBIfam" id="TIGR00227">
    <property type="entry name" value="ribD_Cterm"/>
    <property type="match status" value="1"/>
</dbReference>
<evidence type="ECO:0000256" key="5">
    <source>
        <dbReference type="ARBA" id="ARBA00007417"/>
    </source>
</evidence>
<gene>
    <name evidence="18" type="primary">ribD</name>
    <name evidence="18" type="ORF">F6R98_12540</name>
</gene>
<evidence type="ECO:0000256" key="9">
    <source>
        <dbReference type="ARBA" id="ARBA00022833"/>
    </source>
</evidence>
<dbReference type="GO" id="GO:0008270">
    <property type="term" value="F:zinc ion binding"/>
    <property type="evidence" value="ECO:0007669"/>
    <property type="project" value="InterPro"/>
</dbReference>
<dbReference type="EMBL" id="CP044205">
    <property type="protein sequence ID" value="QFY43339.1"/>
    <property type="molecule type" value="Genomic_DNA"/>
</dbReference>
<dbReference type="Pfam" id="PF00383">
    <property type="entry name" value="dCMP_cyt_deam_1"/>
    <property type="match status" value="1"/>
</dbReference>
<dbReference type="InterPro" id="IPR002125">
    <property type="entry name" value="CMP_dCMP_dom"/>
</dbReference>
<sequence length="369" mass="39597">MLNKQDAVFMAHALRLAEQALNLTHPNPRVGCVLARDGILVGEGWHQRSGGGPHAEVYALKQAGNAARGATAYVTLEPCSHYGKTPPCADALIAAGVSRVVAAMQDPNPLVAGKGMRKLAQAGIETALGLLGAEAERLNRGYCRRMRSGRPWLFSKIAMSLDGRTALASGESKWISSEASRHDVQRLRASCAAVLTGVDTVLADDPALTVRLPGLLERSRAPDRVVLDTQLRFPVDAQMLKLPGRTLIYTGEQADMSRVRSLEAAGADVVPLPLSGSGRLDLAFVADELGRAGFNEVMIEAGATLNGALLQAGLIDEWVIYQAPCALGDSGRGIFSLPELARMSERPEFKFVDFRFVGPDIRLRLQPEK</sequence>
<organism evidence="18 19">
    <name type="scientific">Candidatus Methylospira mobilis</name>
    <dbReference type="NCBI Taxonomy" id="1808979"/>
    <lineage>
        <taxon>Bacteria</taxon>
        <taxon>Pseudomonadati</taxon>
        <taxon>Pseudomonadota</taxon>
        <taxon>Gammaproteobacteria</taxon>
        <taxon>Methylococcales</taxon>
        <taxon>Methylococcaceae</taxon>
        <taxon>Candidatus Methylospira</taxon>
    </lineage>
</organism>
<dbReference type="Gene3D" id="3.40.140.10">
    <property type="entry name" value="Cytidine Deaminase, domain 2"/>
    <property type="match status" value="1"/>
</dbReference>
<evidence type="ECO:0000256" key="7">
    <source>
        <dbReference type="ARBA" id="ARBA00022723"/>
    </source>
</evidence>
<dbReference type="FunCoup" id="A0A5Q0BIE4">
    <property type="interactions" value="525"/>
</dbReference>
<name>A0A5Q0BIE4_9GAMM</name>
<evidence type="ECO:0000256" key="16">
    <source>
        <dbReference type="PIRSR" id="PIRSR006769-3"/>
    </source>
</evidence>
<accession>A0A5Q0BIE4</accession>
<comment type="pathway">
    <text evidence="3 13">Cofactor biosynthesis; riboflavin biosynthesis; 5-amino-6-(D-ribitylamino)uracil from GTP: step 3/4.</text>
</comment>
<dbReference type="FunFam" id="3.40.140.10:FF:000025">
    <property type="entry name" value="Riboflavin biosynthesis protein RibD"/>
    <property type="match status" value="1"/>
</dbReference>
<dbReference type="SUPFAM" id="SSF53597">
    <property type="entry name" value="Dihydrofolate reductase-like"/>
    <property type="match status" value="1"/>
</dbReference>
<feature type="binding site" evidence="15">
    <location>
        <position position="211"/>
    </location>
    <ligand>
        <name>substrate</name>
    </ligand>
</feature>
<dbReference type="InterPro" id="IPR050765">
    <property type="entry name" value="Riboflavin_Biosynth_HTPR"/>
</dbReference>
<dbReference type="InterPro" id="IPR016192">
    <property type="entry name" value="APOBEC/CMP_deaminase_Zn-bd"/>
</dbReference>
<comment type="catalytic activity">
    <reaction evidence="13">
        <text>5-amino-6-(5-phospho-D-ribitylamino)uracil + NADP(+) = 5-amino-6-(5-phospho-D-ribosylamino)uracil + NADPH + H(+)</text>
        <dbReference type="Rhea" id="RHEA:17845"/>
        <dbReference type="ChEBI" id="CHEBI:15378"/>
        <dbReference type="ChEBI" id="CHEBI:57783"/>
        <dbReference type="ChEBI" id="CHEBI:58349"/>
        <dbReference type="ChEBI" id="CHEBI:58421"/>
        <dbReference type="ChEBI" id="CHEBI:58453"/>
        <dbReference type="EC" id="1.1.1.193"/>
    </reaction>
</comment>
<evidence type="ECO:0000256" key="3">
    <source>
        <dbReference type="ARBA" id="ARBA00004910"/>
    </source>
</evidence>
<feature type="binding site" evidence="15">
    <location>
        <position position="208"/>
    </location>
    <ligand>
        <name>substrate</name>
    </ligand>
</feature>
<evidence type="ECO:0000256" key="14">
    <source>
        <dbReference type="PIRSR" id="PIRSR006769-1"/>
    </source>
</evidence>
<feature type="binding site" evidence="16">
    <location>
        <position position="54"/>
    </location>
    <ligand>
        <name>Zn(2+)</name>
        <dbReference type="ChEBI" id="CHEBI:29105"/>
        <note>catalytic</note>
    </ligand>
</feature>
<feature type="active site" description="Proton donor" evidence="14">
    <location>
        <position position="56"/>
    </location>
</feature>
<evidence type="ECO:0000256" key="6">
    <source>
        <dbReference type="ARBA" id="ARBA00022619"/>
    </source>
</evidence>
<evidence type="ECO:0000256" key="11">
    <source>
        <dbReference type="ARBA" id="ARBA00023002"/>
    </source>
</evidence>
<dbReference type="PROSITE" id="PS51747">
    <property type="entry name" value="CYT_DCMP_DEAMINASES_2"/>
    <property type="match status" value="1"/>
</dbReference>
<dbReference type="PROSITE" id="PS00903">
    <property type="entry name" value="CYT_DCMP_DEAMINASES_1"/>
    <property type="match status" value="1"/>
</dbReference>
<keyword evidence="9 13" id="KW-0862">Zinc</keyword>
<evidence type="ECO:0000256" key="8">
    <source>
        <dbReference type="ARBA" id="ARBA00022801"/>
    </source>
</evidence>
<dbReference type="PANTHER" id="PTHR38011:SF7">
    <property type="entry name" value="2,5-DIAMINO-6-RIBOSYLAMINO-4(3H)-PYRIMIDINONE 5'-PHOSPHATE REDUCTASE"/>
    <property type="match status" value="1"/>
</dbReference>
<feature type="binding site" evidence="15">
    <location>
        <position position="229"/>
    </location>
    <ligand>
        <name>NADP(+)</name>
        <dbReference type="ChEBI" id="CHEBI:58349"/>
    </ligand>
</feature>
<dbReference type="InterPro" id="IPR002734">
    <property type="entry name" value="RibDG_C"/>
</dbReference>
<dbReference type="GO" id="GO:0009231">
    <property type="term" value="P:riboflavin biosynthetic process"/>
    <property type="evidence" value="ECO:0007669"/>
    <property type="project" value="UniProtKB-UniPathway"/>
</dbReference>
<dbReference type="EC" id="3.5.4.26" evidence="13"/>
<keyword evidence="6 13" id="KW-0686">Riboflavin biosynthesis</keyword>
<evidence type="ECO:0000256" key="1">
    <source>
        <dbReference type="ARBA" id="ARBA00002151"/>
    </source>
</evidence>
<dbReference type="InterPro" id="IPR011549">
    <property type="entry name" value="RibD_C"/>
</dbReference>
<feature type="binding site" evidence="15">
    <location>
        <position position="174"/>
    </location>
    <ligand>
        <name>NADP(+)</name>
        <dbReference type="ChEBI" id="CHEBI:58349"/>
    </ligand>
</feature>
<feature type="binding site" evidence="15">
    <location>
        <position position="300"/>
    </location>
    <ligand>
        <name>substrate</name>
    </ligand>
</feature>
<comment type="similarity">
    <text evidence="4 13">In the N-terminal section; belongs to the cytidine and deoxycytidylate deaminase family.</text>
</comment>
<dbReference type="UniPathway" id="UPA00275">
    <property type="reaction ID" value="UER00401"/>
</dbReference>
<comment type="similarity">
    <text evidence="5 13">In the C-terminal section; belongs to the HTP reductase family.</text>
</comment>
<feature type="binding site" evidence="15">
    <location>
        <position position="158"/>
    </location>
    <ligand>
        <name>NADP(+)</name>
        <dbReference type="ChEBI" id="CHEBI:58349"/>
    </ligand>
</feature>
<comment type="catalytic activity">
    <reaction evidence="13">
        <text>2,5-diamino-6-hydroxy-4-(5-phosphoribosylamino)-pyrimidine + H2O + H(+) = 5-amino-6-(5-phospho-D-ribosylamino)uracil + NH4(+)</text>
        <dbReference type="Rhea" id="RHEA:21868"/>
        <dbReference type="ChEBI" id="CHEBI:15377"/>
        <dbReference type="ChEBI" id="CHEBI:15378"/>
        <dbReference type="ChEBI" id="CHEBI:28938"/>
        <dbReference type="ChEBI" id="CHEBI:58453"/>
        <dbReference type="ChEBI" id="CHEBI:58614"/>
        <dbReference type="EC" id="3.5.4.26"/>
    </reaction>
</comment>
<dbReference type="NCBIfam" id="TIGR00326">
    <property type="entry name" value="eubact_ribD"/>
    <property type="match status" value="1"/>
</dbReference>